<organism evidence="3 4">
    <name type="scientific">Mycena albidolilacea</name>
    <dbReference type="NCBI Taxonomy" id="1033008"/>
    <lineage>
        <taxon>Eukaryota</taxon>
        <taxon>Fungi</taxon>
        <taxon>Dikarya</taxon>
        <taxon>Basidiomycota</taxon>
        <taxon>Agaricomycotina</taxon>
        <taxon>Agaricomycetes</taxon>
        <taxon>Agaricomycetidae</taxon>
        <taxon>Agaricales</taxon>
        <taxon>Marasmiineae</taxon>
        <taxon>Mycenaceae</taxon>
        <taxon>Mycena</taxon>
    </lineage>
</organism>
<keyword evidence="1" id="KW-0863">Zinc-finger</keyword>
<dbReference type="AlphaFoldDB" id="A0AAD6YWL1"/>
<feature type="domain" description="C2H2-type" evidence="2">
    <location>
        <begin position="236"/>
        <end position="254"/>
    </location>
</feature>
<name>A0AAD6YWL1_9AGAR</name>
<dbReference type="Gene3D" id="3.30.160.60">
    <property type="entry name" value="Classic Zinc Finger"/>
    <property type="match status" value="1"/>
</dbReference>
<accession>A0AAD6YWL1</accession>
<proteinExistence type="predicted"/>
<evidence type="ECO:0000256" key="1">
    <source>
        <dbReference type="PROSITE-ProRule" id="PRU00042"/>
    </source>
</evidence>
<comment type="caution">
    <text evidence="3">The sequence shown here is derived from an EMBL/GenBank/DDBJ whole genome shotgun (WGS) entry which is preliminary data.</text>
</comment>
<sequence length="283" mass="31558">MNTAITFHDLVSYSLGLALEDTPAHNKRNGVYFPQTSERVVEETEHVELMDATLFRPEEVVADDDDISTWEFHAPVASSPSLLSRWNSDASTCASPYQTPAQDIVYRYRAGLKVDLGECSSCPESSAAKSKSYGGSFFDDDCDSSDSSSLDSETCSTTSSLSVPFPSQQQVKPAFRASRANALLDIREEALAVLKEDNLGEQDPVVCHRPNCRDTLPNMKALIYHLHIHNMHDRGHKCEMCGKRFESRRTLTMHNCPRLATSCPSSPIRDTFMRVLTKITSRE</sequence>
<evidence type="ECO:0000313" key="4">
    <source>
        <dbReference type="Proteomes" id="UP001218218"/>
    </source>
</evidence>
<dbReference type="Proteomes" id="UP001218218">
    <property type="component" value="Unassembled WGS sequence"/>
</dbReference>
<gene>
    <name evidence="3" type="ORF">DFH08DRAFT_128968</name>
</gene>
<protein>
    <recommendedName>
        <fullName evidence="2">C2H2-type domain-containing protein</fullName>
    </recommendedName>
</protein>
<keyword evidence="4" id="KW-1185">Reference proteome</keyword>
<dbReference type="EMBL" id="JARIHO010000154">
    <property type="protein sequence ID" value="KAJ7300737.1"/>
    <property type="molecule type" value="Genomic_DNA"/>
</dbReference>
<keyword evidence="1" id="KW-0862">Zinc</keyword>
<dbReference type="GO" id="GO:0008270">
    <property type="term" value="F:zinc ion binding"/>
    <property type="evidence" value="ECO:0007669"/>
    <property type="project" value="UniProtKB-KW"/>
</dbReference>
<dbReference type="InterPro" id="IPR013087">
    <property type="entry name" value="Znf_C2H2_type"/>
</dbReference>
<reference evidence="3" key="1">
    <citation type="submission" date="2023-03" db="EMBL/GenBank/DDBJ databases">
        <title>Massive genome expansion in bonnet fungi (Mycena s.s.) driven by repeated elements and novel gene families across ecological guilds.</title>
        <authorList>
            <consortium name="Lawrence Berkeley National Laboratory"/>
            <person name="Harder C.B."/>
            <person name="Miyauchi S."/>
            <person name="Viragh M."/>
            <person name="Kuo A."/>
            <person name="Thoen E."/>
            <person name="Andreopoulos B."/>
            <person name="Lu D."/>
            <person name="Skrede I."/>
            <person name="Drula E."/>
            <person name="Henrissat B."/>
            <person name="Morin E."/>
            <person name="Kohler A."/>
            <person name="Barry K."/>
            <person name="LaButti K."/>
            <person name="Morin E."/>
            <person name="Salamov A."/>
            <person name="Lipzen A."/>
            <person name="Mereny Z."/>
            <person name="Hegedus B."/>
            <person name="Baldrian P."/>
            <person name="Stursova M."/>
            <person name="Weitz H."/>
            <person name="Taylor A."/>
            <person name="Grigoriev I.V."/>
            <person name="Nagy L.G."/>
            <person name="Martin F."/>
            <person name="Kauserud H."/>
        </authorList>
    </citation>
    <scope>NUCLEOTIDE SEQUENCE</scope>
    <source>
        <strain evidence="3">CBHHK002</strain>
    </source>
</reference>
<keyword evidence="1" id="KW-0479">Metal-binding</keyword>
<dbReference type="PROSITE" id="PS50157">
    <property type="entry name" value="ZINC_FINGER_C2H2_2"/>
    <property type="match status" value="1"/>
</dbReference>
<evidence type="ECO:0000313" key="3">
    <source>
        <dbReference type="EMBL" id="KAJ7300737.1"/>
    </source>
</evidence>
<evidence type="ECO:0000259" key="2">
    <source>
        <dbReference type="PROSITE" id="PS50157"/>
    </source>
</evidence>